<protein>
    <recommendedName>
        <fullName evidence="3">Nuclease SbcCD subunit C</fullName>
    </recommendedName>
</protein>
<dbReference type="SUPFAM" id="SSF52540">
    <property type="entry name" value="P-loop containing nucleoside triphosphate hydrolases"/>
    <property type="match status" value="1"/>
</dbReference>
<dbReference type="Proteomes" id="UP000287352">
    <property type="component" value="Unassembled WGS sequence"/>
</dbReference>
<keyword evidence="5" id="KW-1185">Reference proteome</keyword>
<sequence length="94" mass="10337">MLSGSQQFRIAVSLAMGIGRYAGGESHRVESVIIDEGFGSLDTTGCQDMIHVLQALKDELACVIVVSHQDEVFNEFENKYQMKLVDGSTEVSRI</sequence>
<dbReference type="AlphaFoldDB" id="A0A402A7J9"/>
<dbReference type="OrthoDB" id="9795626at2"/>
<name>A0A402A7J9_9CHLR</name>
<comment type="caution">
    <text evidence="4">The sequence shown here is derived from an EMBL/GenBank/DDBJ whole genome shotgun (WGS) entry which is preliminary data.</text>
</comment>
<gene>
    <name evidence="4" type="ORF">KTT_49620</name>
</gene>
<evidence type="ECO:0000256" key="1">
    <source>
        <dbReference type="ARBA" id="ARBA00006930"/>
    </source>
</evidence>
<evidence type="ECO:0000313" key="4">
    <source>
        <dbReference type="EMBL" id="GCE15103.1"/>
    </source>
</evidence>
<organism evidence="4 5">
    <name type="scientific">Tengunoibacter tsumagoiensis</name>
    <dbReference type="NCBI Taxonomy" id="2014871"/>
    <lineage>
        <taxon>Bacteria</taxon>
        <taxon>Bacillati</taxon>
        <taxon>Chloroflexota</taxon>
        <taxon>Ktedonobacteria</taxon>
        <taxon>Ktedonobacterales</taxon>
        <taxon>Dictyobacteraceae</taxon>
        <taxon>Tengunoibacter</taxon>
    </lineage>
</organism>
<evidence type="ECO:0000313" key="5">
    <source>
        <dbReference type="Proteomes" id="UP000287352"/>
    </source>
</evidence>
<accession>A0A402A7J9</accession>
<reference evidence="5" key="1">
    <citation type="submission" date="2018-12" db="EMBL/GenBank/DDBJ databases">
        <title>Tengunoibacter tsumagoiensis gen. nov., sp. nov., Dictyobacter kobayashii sp. nov., D. alpinus sp. nov., and D. joshuensis sp. nov. and description of Dictyobacteraceae fam. nov. within the order Ktedonobacterales isolated from Tengu-no-mugimeshi.</title>
        <authorList>
            <person name="Wang C.M."/>
            <person name="Zheng Y."/>
            <person name="Sakai Y."/>
            <person name="Toyoda A."/>
            <person name="Minakuchi Y."/>
            <person name="Abe K."/>
            <person name="Yokota A."/>
            <person name="Yabe S."/>
        </authorList>
    </citation>
    <scope>NUCLEOTIDE SEQUENCE [LARGE SCALE GENOMIC DNA]</scope>
    <source>
        <strain evidence="5">Uno3</strain>
    </source>
</reference>
<dbReference type="Pfam" id="PF13558">
    <property type="entry name" value="SbcC_Walker_B"/>
    <property type="match status" value="1"/>
</dbReference>
<dbReference type="Gene3D" id="3.40.50.300">
    <property type="entry name" value="P-loop containing nucleotide triphosphate hydrolases"/>
    <property type="match status" value="1"/>
</dbReference>
<evidence type="ECO:0000256" key="3">
    <source>
        <dbReference type="ARBA" id="ARBA00013368"/>
    </source>
</evidence>
<dbReference type="EMBL" id="BIFR01000002">
    <property type="protein sequence ID" value="GCE15103.1"/>
    <property type="molecule type" value="Genomic_DNA"/>
</dbReference>
<proteinExistence type="inferred from homology"/>
<dbReference type="RefSeq" id="WP_126582611.1">
    <property type="nucleotide sequence ID" value="NZ_BIFR01000002.1"/>
</dbReference>
<dbReference type="InterPro" id="IPR027417">
    <property type="entry name" value="P-loop_NTPase"/>
</dbReference>
<dbReference type="PANTHER" id="PTHR32114">
    <property type="entry name" value="ABC TRANSPORTER ABCH.3"/>
    <property type="match status" value="1"/>
</dbReference>
<dbReference type="PANTHER" id="PTHR32114:SF2">
    <property type="entry name" value="ABC TRANSPORTER ABCH.3"/>
    <property type="match status" value="1"/>
</dbReference>
<evidence type="ECO:0000256" key="2">
    <source>
        <dbReference type="ARBA" id="ARBA00011322"/>
    </source>
</evidence>
<comment type="similarity">
    <text evidence="1">Belongs to the SMC family. SbcC subfamily.</text>
</comment>
<comment type="subunit">
    <text evidence="2">Heterodimer of SbcC and SbcD.</text>
</comment>